<evidence type="ECO:0000256" key="5">
    <source>
        <dbReference type="ARBA" id="ARBA00029543"/>
    </source>
</evidence>
<dbReference type="GeneID" id="80882159"/>
<keyword evidence="2" id="KW-0378">Hydrolase</keyword>
<feature type="compositionally biased region" description="Polar residues" evidence="7">
    <location>
        <begin position="1"/>
        <end position="15"/>
    </location>
</feature>
<evidence type="ECO:0000256" key="4">
    <source>
        <dbReference type="ARBA" id="ARBA00023242"/>
    </source>
</evidence>
<dbReference type="PANTHER" id="PTHR13522">
    <property type="entry name" value="U6 SNRNA PHOSPHODIESTERASE 1"/>
    <property type="match status" value="1"/>
</dbReference>
<evidence type="ECO:0000256" key="3">
    <source>
        <dbReference type="ARBA" id="ARBA00023239"/>
    </source>
</evidence>
<comment type="caution">
    <text evidence="8">The sequence shown here is derived from an EMBL/GenBank/DDBJ whole genome shotgun (WGS) entry which is preliminary data.</text>
</comment>
<dbReference type="InterPro" id="IPR027521">
    <property type="entry name" value="Usb1"/>
</dbReference>
<dbReference type="PANTHER" id="PTHR13522:SF3">
    <property type="entry name" value="U6 SNRNA PHOSPHODIESTERASE 1"/>
    <property type="match status" value="1"/>
</dbReference>
<evidence type="ECO:0000256" key="6">
    <source>
        <dbReference type="ARBA" id="ARBA00030030"/>
    </source>
</evidence>
<evidence type="ECO:0000256" key="2">
    <source>
        <dbReference type="ARBA" id="ARBA00022801"/>
    </source>
</evidence>
<dbReference type="RefSeq" id="XP_056045327.1">
    <property type="nucleotide sequence ID" value="XM_056186993.1"/>
</dbReference>
<sequence>MRKQPQDSNSGSTHSVPPLPDRFFDQYASAPRVGDDPELHGGRTRQSPHVEGLWPTHVYCEWIPAETESTRLESLVPQDASSLVHSPLGAPLALHVSLSQSIMLATADRDTFVNSIRAAVDDNFASFSLKFQSVEWIANQSHTREFYVLRTAPCDQLTALLDTTNRVCRAMSYPTLEDAGFHVSLAWRLPDQTNPKRIRRGDSDESAQDVTDELEVKIDVVKIKIGRTVYRKELKS</sequence>
<dbReference type="GO" id="GO:0005634">
    <property type="term" value="C:nucleus"/>
    <property type="evidence" value="ECO:0007669"/>
    <property type="project" value="TreeGrafter"/>
</dbReference>
<evidence type="ECO:0000313" key="9">
    <source>
        <dbReference type="Proteomes" id="UP001217417"/>
    </source>
</evidence>
<evidence type="ECO:0000256" key="1">
    <source>
        <dbReference type="ARBA" id="ARBA00022722"/>
    </source>
</evidence>
<proteinExistence type="predicted"/>
<keyword evidence="3" id="KW-0456">Lyase</keyword>
<keyword evidence="9" id="KW-1185">Reference proteome</keyword>
<dbReference type="Gene3D" id="3.90.1140.10">
    <property type="entry name" value="Cyclic phosphodiesterase"/>
    <property type="match status" value="1"/>
</dbReference>
<feature type="region of interest" description="Disordered" evidence="7">
    <location>
        <begin position="1"/>
        <end position="48"/>
    </location>
</feature>
<dbReference type="GO" id="GO:0034477">
    <property type="term" value="P:U6 snRNA 3'-end processing"/>
    <property type="evidence" value="ECO:0007669"/>
    <property type="project" value="InterPro"/>
</dbReference>
<keyword evidence="4" id="KW-0539">Nucleus</keyword>
<dbReference type="Proteomes" id="UP001217417">
    <property type="component" value="Unassembled WGS sequence"/>
</dbReference>
<dbReference type="AlphaFoldDB" id="A0AAD7QUQ8"/>
<accession>A0AAD7QUQ8</accession>
<evidence type="ECO:0000256" key="7">
    <source>
        <dbReference type="SAM" id="MobiDB-lite"/>
    </source>
</evidence>
<name>A0AAD7QUQ8_9ASCO</name>
<dbReference type="GO" id="GO:0000175">
    <property type="term" value="F:3'-5'-RNA exonuclease activity"/>
    <property type="evidence" value="ECO:0007669"/>
    <property type="project" value="TreeGrafter"/>
</dbReference>
<evidence type="ECO:0000313" key="8">
    <source>
        <dbReference type="EMBL" id="KAJ8101877.1"/>
    </source>
</evidence>
<dbReference type="GO" id="GO:0016829">
    <property type="term" value="F:lyase activity"/>
    <property type="evidence" value="ECO:0007669"/>
    <property type="project" value="UniProtKB-KW"/>
</dbReference>
<dbReference type="Pfam" id="PF09749">
    <property type="entry name" value="HVSL"/>
    <property type="match status" value="1"/>
</dbReference>
<gene>
    <name evidence="8" type="ORF">POJ06DRAFT_248143</name>
</gene>
<protein>
    <recommendedName>
        <fullName evidence="5">U6 snRNA phosphodiesterase 1</fullName>
    </recommendedName>
    <alternativeName>
        <fullName evidence="6">3'-5' RNA exonuclease USB1</fullName>
    </alternativeName>
</protein>
<keyword evidence="1" id="KW-0540">Nuclease</keyword>
<organism evidence="8 9">
    <name type="scientific">Lipomyces tetrasporus</name>
    <dbReference type="NCBI Taxonomy" id="54092"/>
    <lineage>
        <taxon>Eukaryota</taxon>
        <taxon>Fungi</taxon>
        <taxon>Dikarya</taxon>
        <taxon>Ascomycota</taxon>
        <taxon>Saccharomycotina</taxon>
        <taxon>Lipomycetes</taxon>
        <taxon>Lipomycetales</taxon>
        <taxon>Lipomycetaceae</taxon>
        <taxon>Lipomyces</taxon>
    </lineage>
</organism>
<dbReference type="EMBL" id="JARPMG010000003">
    <property type="protein sequence ID" value="KAJ8101877.1"/>
    <property type="molecule type" value="Genomic_DNA"/>
</dbReference>
<reference evidence="8" key="1">
    <citation type="submission" date="2023-03" db="EMBL/GenBank/DDBJ databases">
        <title>Near-Complete genome sequence of Lipomyces tetrasporous NRRL Y-64009, an oleaginous yeast capable of growing on lignocellulosic hydrolysates.</title>
        <authorList>
            <consortium name="Lawrence Berkeley National Laboratory"/>
            <person name="Jagtap S.S."/>
            <person name="Liu J.-J."/>
            <person name="Walukiewicz H.E."/>
            <person name="Pangilinan J."/>
            <person name="Lipzen A."/>
            <person name="Ahrendt S."/>
            <person name="Koriabine M."/>
            <person name="Cobaugh K."/>
            <person name="Salamov A."/>
            <person name="Yoshinaga Y."/>
            <person name="Ng V."/>
            <person name="Daum C."/>
            <person name="Grigoriev I.V."/>
            <person name="Slininger P.J."/>
            <person name="Dien B.S."/>
            <person name="Jin Y.-S."/>
            <person name="Rao C.V."/>
        </authorList>
    </citation>
    <scope>NUCLEOTIDE SEQUENCE</scope>
    <source>
        <strain evidence="8">NRRL Y-64009</strain>
    </source>
</reference>